<feature type="coiled-coil region" evidence="1">
    <location>
        <begin position="9"/>
        <end position="43"/>
    </location>
</feature>
<evidence type="ECO:0000313" key="2">
    <source>
        <dbReference type="EMBL" id="KID42071.1"/>
    </source>
</evidence>
<accession>A0A0C1PQA2</accession>
<dbReference type="AlphaFoldDB" id="A0A0C1PQA2"/>
<organism evidence="2 3">
    <name type="scientific">Fructilactobacillus fructivorans</name>
    <dbReference type="NCBI Taxonomy" id="1614"/>
    <lineage>
        <taxon>Bacteria</taxon>
        <taxon>Bacillati</taxon>
        <taxon>Bacillota</taxon>
        <taxon>Bacilli</taxon>
        <taxon>Lactobacillales</taxon>
        <taxon>Lactobacillaceae</taxon>
        <taxon>Fructilactobacillus</taxon>
    </lineage>
</organism>
<sequence length="209" mass="24791">MNISEFAYFNQLKNQLANVSEELEEQKQRYLSWVADLDQLKNDYDVDTIDELASVLNNGDDDQKTDDIKNALLNNDENYLLSNMKMLNNTDFQKCQYLKEQVQELNHELTEVERFYKNSAIPIIDKMKKSKMVEVTEISSSKNSSDTILHFNFLSDFTHFQEFFSKELYVDEIIKDHLRKQEVISMMISEDNYPNEYDMTRIEDTEEDN</sequence>
<name>A0A0C1PQA2_9LACO</name>
<dbReference type="Proteomes" id="UP000031397">
    <property type="component" value="Unassembled WGS sequence"/>
</dbReference>
<comment type="caution">
    <text evidence="2">The sequence shown here is derived from an EMBL/GenBank/DDBJ whole genome shotgun (WGS) entry which is preliminary data.</text>
</comment>
<dbReference type="OrthoDB" id="2329515at2"/>
<evidence type="ECO:0000256" key="1">
    <source>
        <dbReference type="SAM" id="Coils"/>
    </source>
</evidence>
<keyword evidence="1" id="KW-0175">Coiled coil</keyword>
<proteinExistence type="predicted"/>
<dbReference type="GeneID" id="74913161"/>
<dbReference type="EMBL" id="JOJZ01000010">
    <property type="protein sequence ID" value="KID42071.1"/>
    <property type="molecule type" value="Genomic_DNA"/>
</dbReference>
<evidence type="ECO:0000313" key="3">
    <source>
        <dbReference type="Proteomes" id="UP000031397"/>
    </source>
</evidence>
<keyword evidence="3" id="KW-1185">Reference proteome</keyword>
<gene>
    <name evidence="2" type="ORF">LfDm3_0476</name>
</gene>
<dbReference type="RefSeq" id="WP_039143855.1">
    <property type="nucleotide sequence ID" value="NZ_JOJZ01000010.1"/>
</dbReference>
<dbReference type="PATRIC" id="fig|1614.7.peg.464"/>
<reference evidence="2 3" key="1">
    <citation type="submission" date="2014-06" db="EMBL/GenBank/DDBJ databases">
        <title>Functional and comparative genomic analyses of the Drosophila gut microbiota identify candidate symbiosis factors.</title>
        <authorList>
            <person name="Newell P.D."/>
            <person name="Chaston J.M."/>
            <person name="Douglas A.E."/>
        </authorList>
    </citation>
    <scope>NUCLEOTIDE SEQUENCE [LARGE SCALE GENOMIC DNA]</scope>
    <source>
        <strain evidence="2 3">DmCS_002</strain>
    </source>
</reference>
<protein>
    <submittedName>
        <fullName evidence="2">Uncharacterized protein</fullName>
    </submittedName>
</protein>